<dbReference type="InterPro" id="IPR023809">
    <property type="entry name" value="Thiopep_bacteriocin_synth_dom"/>
</dbReference>
<dbReference type="EMBL" id="BSUJ01000001">
    <property type="protein sequence ID" value="GMA19112.1"/>
    <property type="molecule type" value="Genomic_DNA"/>
</dbReference>
<dbReference type="Proteomes" id="UP001157109">
    <property type="component" value="Unassembled WGS sequence"/>
</dbReference>
<accession>A0ABQ6HM99</accession>
<proteinExistence type="predicted"/>
<evidence type="ECO:0000313" key="3">
    <source>
        <dbReference type="Proteomes" id="UP001157109"/>
    </source>
</evidence>
<gene>
    <name evidence="2" type="ORF">GCM10025862_11330</name>
</gene>
<protein>
    <recommendedName>
        <fullName evidence="1">Thiopeptide-type bacteriocin biosynthesis domain-containing protein</fullName>
    </recommendedName>
</protein>
<reference evidence="3" key="1">
    <citation type="journal article" date="2019" name="Int. J. Syst. Evol. Microbiol.">
        <title>The Global Catalogue of Microorganisms (GCM) 10K type strain sequencing project: providing services to taxonomists for standard genome sequencing and annotation.</title>
        <authorList>
            <consortium name="The Broad Institute Genomics Platform"/>
            <consortium name="The Broad Institute Genome Sequencing Center for Infectious Disease"/>
            <person name="Wu L."/>
            <person name="Ma J."/>
        </authorList>
    </citation>
    <scope>NUCLEOTIDE SEQUENCE [LARGE SCALE GENOMIC DNA]</scope>
    <source>
        <strain evidence="3">NBRC 105830</strain>
    </source>
</reference>
<comment type="caution">
    <text evidence="2">The sequence shown here is derived from an EMBL/GenBank/DDBJ whole genome shotgun (WGS) entry which is preliminary data.</text>
</comment>
<sequence>MTVSDHLDGDAAHLLLRTEAEVRSRASAAGVDPAPALAWRRRLCGGAGSDAWTQYDIDLRDDGAVQTWFDSDLAVTLRRILAEADASEAIYVRKRPAIRLRLEHLSDPGRREVERSLASLAIRDDGITWRAGSYAPELALHGGAHALTLSHSFSTADTLATLDFLRSGASGAPEHSVGQLMRVFSLFVEDRWELWDVWTRLAVLRDVPSAPDRWSSCASAPAALAWVVADVDQVLAGSATRDDHLSEVVEALRPAAGDVASGCYGLEVPIREVLLSGPCSTGTEWVSISPCNGH</sequence>
<name>A0ABQ6HM99_9MICO</name>
<evidence type="ECO:0000313" key="2">
    <source>
        <dbReference type="EMBL" id="GMA19112.1"/>
    </source>
</evidence>
<organism evidence="2 3">
    <name type="scientific">Arsenicicoccus piscis</name>
    <dbReference type="NCBI Taxonomy" id="673954"/>
    <lineage>
        <taxon>Bacteria</taxon>
        <taxon>Bacillati</taxon>
        <taxon>Actinomycetota</taxon>
        <taxon>Actinomycetes</taxon>
        <taxon>Micrococcales</taxon>
        <taxon>Intrasporangiaceae</taxon>
        <taxon>Arsenicicoccus</taxon>
    </lineage>
</organism>
<evidence type="ECO:0000259" key="1">
    <source>
        <dbReference type="Pfam" id="PF14028"/>
    </source>
</evidence>
<dbReference type="Pfam" id="PF14028">
    <property type="entry name" value="Lant_dehydr_C"/>
    <property type="match status" value="1"/>
</dbReference>
<feature type="domain" description="Thiopeptide-type bacteriocin biosynthesis" evidence="1">
    <location>
        <begin position="66"/>
        <end position="194"/>
    </location>
</feature>
<keyword evidence="3" id="KW-1185">Reference proteome</keyword>